<dbReference type="EMBL" id="CAWUPB010001194">
    <property type="protein sequence ID" value="CAK7353608.1"/>
    <property type="molecule type" value="Genomic_DNA"/>
</dbReference>
<dbReference type="Proteomes" id="UP001314170">
    <property type="component" value="Unassembled WGS sequence"/>
</dbReference>
<organism evidence="1 2">
    <name type="scientific">Dovyalis caffra</name>
    <dbReference type="NCBI Taxonomy" id="77055"/>
    <lineage>
        <taxon>Eukaryota</taxon>
        <taxon>Viridiplantae</taxon>
        <taxon>Streptophyta</taxon>
        <taxon>Embryophyta</taxon>
        <taxon>Tracheophyta</taxon>
        <taxon>Spermatophyta</taxon>
        <taxon>Magnoliopsida</taxon>
        <taxon>eudicotyledons</taxon>
        <taxon>Gunneridae</taxon>
        <taxon>Pentapetalae</taxon>
        <taxon>rosids</taxon>
        <taxon>fabids</taxon>
        <taxon>Malpighiales</taxon>
        <taxon>Salicaceae</taxon>
        <taxon>Flacourtieae</taxon>
        <taxon>Dovyalis</taxon>
    </lineage>
</organism>
<protein>
    <submittedName>
        <fullName evidence="1">Uncharacterized protein</fullName>
    </submittedName>
</protein>
<keyword evidence="2" id="KW-1185">Reference proteome</keyword>
<comment type="caution">
    <text evidence="1">The sequence shown here is derived from an EMBL/GenBank/DDBJ whole genome shotgun (WGS) entry which is preliminary data.</text>
</comment>
<evidence type="ECO:0000313" key="2">
    <source>
        <dbReference type="Proteomes" id="UP001314170"/>
    </source>
</evidence>
<evidence type="ECO:0000313" key="1">
    <source>
        <dbReference type="EMBL" id="CAK7353608.1"/>
    </source>
</evidence>
<proteinExistence type="predicted"/>
<dbReference type="AlphaFoldDB" id="A0AAV1SP48"/>
<accession>A0AAV1SP48</accession>
<reference evidence="1 2" key="1">
    <citation type="submission" date="2024-01" db="EMBL/GenBank/DDBJ databases">
        <authorList>
            <person name="Waweru B."/>
        </authorList>
    </citation>
    <scope>NUCLEOTIDE SEQUENCE [LARGE SCALE GENOMIC DNA]</scope>
</reference>
<name>A0AAV1SP48_9ROSI</name>
<sequence length="139" mass="15713">MKYQGIEDFVEFMKLSRTASAPMSPHKKRKLNGRVSIKIVEADDGIDRSLRGNTPTIFLGNVKEGCSKTVKKQQKERGIRFSLGNASMHDHDQTIPQLLPRPNEVIDNFAHTNGKPPPTLDHRFRKLSTTSSHKYEGVE</sequence>
<gene>
    <name evidence="1" type="ORF">DCAF_LOCUS24815</name>
</gene>